<dbReference type="EMBL" id="LAZR01044845">
    <property type="protein sequence ID" value="KKL03655.1"/>
    <property type="molecule type" value="Genomic_DNA"/>
</dbReference>
<dbReference type="AlphaFoldDB" id="A0A0F9A2D2"/>
<keyword evidence="1" id="KW-0812">Transmembrane</keyword>
<feature type="transmembrane region" description="Helical" evidence="1">
    <location>
        <begin position="54"/>
        <end position="71"/>
    </location>
</feature>
<comment type="caution">
    <text evidence="2">The sequence shown here is derived from an EMBL/GenBank/DDBJ whole genome shotgun (WGS) entry which is preliminary data.</text>
</comment>
<sequence>VESLRYFVKVYSRLTFLGRVSLGWIILAGVVRLYNFNQFEWVQAVGQDQVPALIAKHVLFFTIVGVGVYYWRKLSRKVRELQELVRAADLV</sequence>
<feature type="transmembrane region" description="Helical" evidence="1">
    <location>
        <begin position="14"/>
        <end position="34"/>
    </location>
</feature>
<keyword evidence="1" id="KW-1133">Transmembrane helix</keyword>
<proteinExistence type="predicted"/>
<accession>A0A0F9A2D2</accession>
<protein>
    <submittedName>
        <fullName evidence="2">Uncharacterized protein</fullName>
    </submittedName>
</protein>
<keyword evidence="1" id="KW-0472">Membrane</keyword>
<organism evidence="2">
    <name type="scientific">marine sediment metagenome</name>
    <dbReference type="NCBI Taxonomy" id="412755"/>
    <lineage>
        <taxon>unclassified sequences</taxon>
        <taxon>metagenomes</taxon>
        <taxon>ecological metagenomes</taxon>
    </lineage>
</organism>
<gene>
    <name evidence="2" type="ORF">LCGC14_2623930</name>
</gene>
<name>A0A0F9A2D2_9ZZZZ</name>
<evidence type="ECO:0000313" key="2">
    <source>
        <dbReference type="EMBL" id="KKL03655.1"/>
    </source>
</evidence>
<feature type="non-terminal residue" evidence="2">
    <location>
        <position position="1"/>
    </location>
</feature>
<reference evidence="2" key="1">
    <citation type="journal article" date="2015" name="Nature">
        <title>Complex archaea that bridge the gap between prokaryotes and eukaryotes.</title>
        <authorList>
            <person name="Spang A."/>
            <person name="Saw J.H."/>
            <person name="Jorgensen S.L."/>
            <person name="Zaremba-Niedzwiedzka K."/>
            <person name="Martijn J."/>
            <person name="Lind A.E."/>
            <person name="van Eijk R."/>
            <person name="Schleper C."/>
            <person name="Guy L."/>
            <person name="Ettema T.J."/>
        </authorList>
    </citation>
    <scope>NUCLEOTIDE SEQUENCE</scope>
</reference>
<evidence type="ECO:0000256" key="1">
    <source>
        <dbReference type="SAM" id="Phobius"/>
    </source>
</evidence>